<evidence type="ECO:0000256" key="7">
    <source>
        <dbReference type="RuleBase" id="RU365071"/>
    </source>
</evidence>
<comment type="function">
    <text evidence="7">Component of the SMC5-SMC6 complex, that promotes sister chromatid alignment after DNA damage and facilitates double-stranded DNA breaks (DSBs) repair via homologous recombination between sister chromatids.</text>
</comment>
<reference evidence="10" key="1">
    <citation type="submission" date="2022-07" db="EMBL/GenBank/DDBJ databases">
        <authorList>
            <person name="Trinca V."/>
            <person name="Uliana J.V.C."/>
            <person name="Torres T.T."/>
            <person name="Ward R.J."/>
            <person name="Monesi N."/>
        </authorList>
    </citation>
    <scope>NUCLEOTIDE SEQUENCE</scope>
    <source>
        <strain evidence="10">HSMRA1968</strain>
        <tissue evidence="10">Whole embryos</tissue>
    </source>
</reference>
<comment type="caution">
    <text evidence="10">The sequence shown here is derived from an EMBL/GenBank/DDBJ whole genome shotgun (WGS) entry which is preliminary data.</text>
</comment>
<dbReference type="InterPro" id="IPR027786">
    <property type="entry name" value="Nse4/EID"/>
</dbReference>
<dbReference type="InterPro" id="IPR014854">
    <property type="entry name" value="Nse4_C"/>
</dbReference>
<dbReference type="Pfam" id="PF08743">
    <property type="entry name" value="Nse4_C"/>
    <property type="match status" value="1"/>
</dbReference>
<keyword evidence="6 7" id="KW-0539">Nucleus</keyword>
<evidence type="ECO:0000256" key="4">
    <source>
        <dbReference type="ARBA" id="ARBA00023172"/>
    </source>
</evidence>
<organism evidence="10 11">
    <name type="scientific">Pseudolycoriella hygida</name>
    <dbReference type="NCBI Taxonomy" id="35572"/>
    <lineage>
        <taxon>Eukaryota</taxon>
        <taxon>Metazoa</taxon>
        <taxon>Ecdysozoa</taxon>
        <taxon>Arthropoda</taxon>
        <taxon>Hexapoda</taxon>
        <taxon>Insecta</taxon>
        <taxon>Pterygota</taxon>
        <taxon>Neoptera</taxon>
        <taxon>Endopterygota</taxon>
        <taxon>Diptera</taxon>
        <taxon>Nematocera</taxon>
        <taxon>Sciaroidea</taxon>
        <taxon>Sciaridae</taxon>
        <taxon>Pseudolycoriella</taxon>
    </lineage>
</organism>
<dbReference type="GO" id="GO:0030915">
    <property type="term" value="C:Smc5-Smc6 complex"/>
    <property type="evidence" value="ECO:0007669"/>
    <property type="project" value="UniProtKB-UniRule"/>
</dbReference>
<evidence type="ECO:0000256" key="3">
    <source>
        <dbReference type="ARBA" id="ARBA00022763"/>
    </source>
</evidence>
<evidence type="ECO:0000256" key="1">
    <source>
        <dbReference type="ARBA" id="ARBA00004123"/>
    </source>
</evidence>
<evidence type="ECO:0000313" key="11">
    <source>
        <dbReference type="Proteomes" id="UP001151699"/>
    </source>
</evidence>
<dbReference type="PANTHER" id="PTHR16140:SF0">
    <property type="entry name" value="NON-STRUCTURAL MAINTENANCE OF CHROMOSOMES ELEMENT 4"/>
    <property type="match status" value="1"/>
</dbReference>
<keyword evidence="11" id="KW-1185">Reference proteome</keyword>
<dbReference type="GO" id="GO:0005634">
    <property type="term" value="C:nucleus"/>
    <property type="evidence" value="ECO:0007669"/>
    <property type="project" value="UniProtKB-SubCell"/>
</dbReference>
<dbReference type="GO" id="GO:0006310">
    <property type="term" value="P:DNA recombination"/>
    <property type="evidence" value="ECO:0007669"/>
    <property type="project" value="UniProtKB-UniRule"/>
</dbReference>
<accession>A0A9Q0MPG8</accession>
<evidence type="ECO:0000256" key="6">
    <source>
        <dbReference type="ARBA" id="ARBA00023242"/>
    </source>
</evidence>
<dbReference type="OrthoDB" id="361242at2759"/>
<keyword evidence="3 7" id="KW-0227">DNA damage</keyword>
<dbReference type="AlphaFoldDB" id="A0A9Q0MPG8"/>
<comment type="subunit">
    <text evidence="7">Component of the SMC5-SMC6 complex.</text>
</comment>
<evidence type="ECO:0000256" key="8">
    <source>
        <dbReference type="SAM" id="MobiDB-lite"/>
    </source>
</evidence>
<gene>
    <name evidence="10" type="primary">NSMCE4A_0</name>
    <name evidence="10" type="ORF">Bhyg_14198</name>
</gene>
<comment type="similarity">
    <text evidence="2 7">Belongs to the NSE4 family.</text>
</comment>
<name>A0A9Q0MPG8_9DIPT</name>
<evidence type="ECO:0000256" key="2">
    <source>
        <dbReference type="ARBA" id="ARBA00008997"/>
    </source>
</evidence>
<dbReference type="PANTHER" id="PTHR16140">
    <property type="entry name" value="NON-STRUCTURAL MAINTENANCE OF CHROMOSOMES ELEMENT 4"/>
    <property type="match status" value="1"/>
</dbReference>
<dbReference type="Proteomes" id="UP001151699">
    <property type="component" value="Chromosome C"/>
</dbReference>
<comment type="subcellular location">
    <subcellularLocation>
        <location evidence="1 7">Nucleus</location>
    </subcellularLocation>
</comment>
<proteinExistence type="inferred from homology"/>
<dbReference type="EMBL" id="WJQU01000004">
    <property type="protein sequence ID" value="KAJ6635612.1"/>
    <property type="molecule type" value="Genomic_DNA"/>
</dbReference>
<protein>
    <recommendedName>
        <fullName evidence="7">Non-structural maintenance of chromosomes element 4</fullName>
    </recommendedName>
</protein>
<keyword evidence="5 7" id="KW-0234">DNA repair</keyword>
<keyword evidence="4 7" id="KW-0233">DNA recombination</keyword>
<evidence type="ECO:0000256" key="5">
    <source>
        <dbReference type="ARBA" id="ARBA00023204"/>
    </source>
</evidence>
<evidence type="ECO:0000313" key="10">
    <source>
        <dbReference type="EMBL" id="KAJ6635612.1"/>
    </source>
</evidence>
<feature type="region of interest" description="Disordered" evidence="8">
    <location>
        <begin position="156"/>
        <end position="177"/>
    </location>
</feature>
<feature type="domain" description="Non-structural maintenance of chromosome element 4 C-terminal" evidence="9">
    <location>
        <begin position="201"/>
        <end position="287"/>
    </location>
</feature>
<evidence type="ECO:0000259" key="9">
    <source>
        <dbReference type="Pfam" id="PF08743"/>
    </source>
</evidence>
<dbReference type="GO" id="GO:0006281">
    <property type="term" value="P:DNA repair"/>
    <property type="evidence" value="ECO:0007669"/>
    <property type="project" value="UniProtKB-UniRule"/>
</dbReference>
<feature type="compositionally biased region" description="Polar residues" evidence="8">
    <location>
        <begin position="157"/>
        <end position="170"/>
    </location>
</feature>
<sequence length="291" mass="33087">MGTQETRLKSTARRNRYKELLDRGAKIESKAENESAVVSLQKITDVAKCADDLNAQGRFQDRIENTTEVVMDAQVTKMAHELLASIVQTLENTEISDDEFVGAINRLIGCNKDWDKLAEIAGTISKTFTYSQTLFGTFEENSVIPPKKVKERRVIAQTKNSQQAKPSAVTQQEKQDQQQAKSINQLINHINKLYKENNEEPLPYYKLIIDPQNFMCTVQNAFKISFLFRDDAIVIEEDESGYPTVRPVKQGEVGANFGEGTRQLISNLNVKLCDEMIKRYNIKQSMIPWTD</sequence>